<dbReference type="EMBL" id="CP068393">
    <property type="protein sequence ID" value="QUC68539.1"/>
    <property type="molecule type" value="Genomic_DNA"/>
</dbReference>
<sequence length="1702" mass="187919">MSEKDKTHVVKGLLTETEYILREEVAPEGYTITSDTTFTIDVNGDVTSSGTTTTDEYGHTILLVEDTKTHVEISKVDVVGGEELEGATIQIRRELAAGEEKAADKNYVEEDGKVYEVVEEWVSEKDKTHVVKGLLTETEYILREEVAPEGYTITSDTTFTIDVNGDVTSSGTTTTDEYGHTILLVEDTKTHVEISKVDVVGGEELEGATIQIRRELAAGEEKAADKNYVEEDGKVYEVVEEWVSEKDKTHVVKGLLTETEYILREEVAPEGYTITSDTTFTIDVNGDVTSSGTTTTDEYGHTILLVEDTKTHVEISKVDVVDGKELEGATIQILRKLAAGEEQTEGKNYIEKDDKTYEIVEEWVSEKDKTHVVEGLLTDTEYTLHETVAPKDYEIASDTNFTIDATGKVTGSATITTGKNGKTLILVEDNMITSVSVKKVWDDNHNQDGKRPISINVKLLADGKDTGLSVKLRAANEWTATIDNLRKFSGKKEIEYSWSEEGLPEGYELTGNVTEGTLTTLTNHHTPEETEASIRKVWVLDNKENKNPPEKLTVMLSDGQTVELNAANNWSATIENLPKYRNFGEEIEYTWTEVDLPEGFELTDTSRNGKVTTLTNTYYVKPTRLPLEATKILTGRMWTAEDNFEFTLAADKDNPDGAVLPATTVKYADINSKSVVFDDIVFNKYGTYKFTITETEGHIKGVTYDTEPKVFTVVIKDNGAGALYVDSVTNDGYVDIRNPYESCGEIQFFAKKILIGRNLTEGMYTFALKDEDGNTLQTASCDAEGKVTFAPITYSEEDMVVDGKIVTERQYTYTISEVKPEGDELDKTVIYDGAVKEITVTLTDDQEGTITTDPETGDLGITFINTVVKIQKTDVATGKELSGAHLQILDKTGAVIDEWDSVTGKPHEAKNLKIDEEYTLTETITPKDYAFTADATFSVDKEGKITTSGLKAREDGVLLLEDKLAEKPKFEKKIKDTNDTTGETSGWQDSADYDIGDAVPYRLQATLADNVTDYLKYHITFHDYMDEGLTFNGIDKVTVNGTEVTADAYTLDSEEHSFDLTLEWGDGERKITDESLNKAVIEVLFTAILNENAALGAEGNVNTGKLEYSCNPNVEQGGKPSEETEETKEDSVIAFTYKVEVNKLSETGAPLAGAEFKLEKKVAGDQLKLIECITAESGDMFTFSGLDDGTYILTETKKPDGYKGIDPIEFTVTADHTIVWEGEARNTILTKLTGNVITGEIEFTENTGAGSLVTSVKNTPEPTSAAVKKIWKDAENRDGLRPLSLRIELLADGEGTGKFAVLDSSNNWTAMINNLPKMNNGKAIEYSWKEPAVFGYTLTGSQKNGILTTLTNTHGPDETEVNVRKVWVDANNAAGKRPESITVQLYADGQAAGAAVKLDASNNWSYSWTKLAKNANEAGLTREIKYTVAETEIPEGYIAKTTGNASTGYVITNTFESGKLIIEKEFDIEPWEPFGPDDSPMDIPVIKTWNDNNNKDGNRPGAVTVRLLADGVEVATAQLAESNGWKTVFTGLPRLTAEKQKIVYTITEDLVEWYEAEIHGFNIRNNYKPELTSVTVRKEWDDKDNNQNLRPESIVMTLNNGMTVLLSAGNNWTATISDLPTRVNGQPATYTWTEQKVLNYNLTSVVTEGNTTTFTNTLWKRPETPPTEGKKPKTAGETVTFEEYKTPLGVESIINHVGDCFD</sequence>
<proteinExistence type="predicted"/>
<evidence type="ECO:0000313" key="2">
    <source>
        <dbReference type="Proteomes" id="UP000682782"/>
    </source>
</evidence>
<keyword evidence="2" id="KW-1185">Reference proteome</keyword>
<gene>
    <name evidence="1" type="ORF">JYE49_07615</name>
</gene>
<accession>A0AC61NAD4</accession>
<protein>
    <submittedName>
        <fullName evidence="1">Cna B-type domain-containing protein</fullName>
    </submittedName>
</protein>
<organism evidence="1 2">
    <name type="scientific">Aristaeella hokkaidonensis</name>
    <dbReference type="NCBI Taxonomy" id="3046382"/>
    <lineage>
        <taxon>Bacteria</taxon>
        <taxon>Bacillati</taxon>
        <taxon>Bacillota</taxon>
        <taxon>Clostridia</taxon>
        <taxon>Eubacteriales</taxon>
        <taxon>Aristaeellaceae</taxon>
        <taxon>Aristaeella</taxon>
    </lineage>
</organism>
<dbReference type="Proteomes" id="UP000682782">
    <property type="component" value="Chromosome"/>
</dbReference>
<evidence type="ECO:0000313" key="1">
    <source>
        <dbReference type="EMBL" id="QUC68539.1"/>
    </source>
</evidence>
<reference evidence="1" key="1">
    <citation type="submission" date="2021-01" db="EMBL/GenBank/DDBJ databases">
        <title>Complete genome sequence of Clostridiales bacterium R-7.</title>
        <authorList>
            <person name="Mahoney-Kurpe S.C."/>
            <person name="Palevich N."/>
            <person name="Koike S."/>
            <person name="Moon C.D."/>
            <person name="Attwood G.T."/>
        </authorList>
    </citation>
    <scope>NUCLEOTIDE SEQUENCE</scope>
    <source>
        <strain evidence="1">R-7</strain>
    </source>
</reference>
<name>A0AC61NAD4_9FIRM</name>